<dbReference type="PANTHER" id="PTHR45749:SF21">
    <property type="entry name" value="DUF4371 DOMAIN-CONTAINING PROTEIN"/>
    <property type="match status" value="1"/>
</dbReference>
<evidence type="ECO:0000256" key="1">
    <source>
        <dbReference type="SAM" id="MobiDB-lite"/>
    </source>
</evidence>
<proteinExistence type="predicted"/>
<name>A0ABN7AT82_9HEMI</name>
<keyword evidence="3" id="KW-1185">Reference proteome</keyword>
<gene>
    <name evidence="2" type="ORF">NTJ_06416</name>
</gene>
<feature type="region of interest" description="Disordered" evidence="1">
    <location>
        <begin position="1"/>
        <end position="29"/>
    </location>
</feature>
<reference evidence="2 3" key="1">
    <citation type="submission" date="2023-09" db="EMBL/GenBank/DDBJ databases">
        <title>Nesidiocoris tenuis whole genome shotgun sequence.</title>
        <authorList>
            <person name="Shibata T."/>
            <person name="Shimoda M."/>
            <person name="Kobayashi T."/>
            <person name="Uehara T."/>
        </authorList>
    </citation>
    <scope>NUCLEOTIDE SEQUENCE [LARGE SCALE GENOMIC DNA]</scope>
    <source>
        <strain evidence="2 3">Japan</strain>
    </source>
</reference>
<protein>
    <recommendedName>
        <fullName evidence="4">DUF4371 domain-containing protein</fullName>
    </recommendedName>
</protein>
<evidence type="ECO:0000313" key="3">
    <source>
        <dbReference type="Proteomes" id="UP001307889"/>
    </source>
</evidence>
<evidence type="ECO:0000313" key="2">
    <source>
        <dbReference type="EMBL" id="BES93607.1"/>
    </source>
</evidence>
<dbReference type="EMBL" id="AP028912">
    <property type="protein sequence ID" value="BES93607.1"/>
    <property type="molecule type" value="Genomic_DNA"/>
</dbReference>
<dbReference type="PANTHER" id="PTHR45749">
    <property type="match status" value="1"/>
</dbReference>
<evidence type="ECO:0008006" key="4">
    <source>
        <dbReference type="Google" id="ProtNLM"/>
    </source>
</evidence>
<accession>A0ABN7AT82</accession>
<organism evidence="2 3">
    <name type="scientific">Nesidiocoris tenuis</name>
    <dbReference type="NCBI Taxonomy" id="355587"/>
    <lineage>
        <taxon>Eukaryota</taxon>
        <taxon>Metazoa</taxon>
        <taxon>Ecdysozoa</taxon>
        <taxon>Arthropoda</taxon>
        <taxon>Hexapoda</taxon>
        <taxon>Insecta</taxon>
        <taxon>Pterygota</taxon>
        <taxon>Neoptera</taxon>
        <taxon>Paraneoptera</taxon>
        <taxon>Hemiptera</taxon>
        <taxon>Heteroptera</taxon>
        <taxon>Panheteroptera</taxon>
        <taxon>Cimicomorpha</taxon>
        <taxon>Miridae</taxon>
        <taxon>Dicyphina</taxon>
        <taxon>Nesidiocoris</taxon>
    </lineage>
</organism>
<sequence>MDAEKESGPPPISTENASPRFSEEGSPRANAKKILKNGDQLQMWVDDEDEDDVVFTGPQDDMVLSISSSSEESLDSDADVEDAQLTQPLVGKERVNDESHCVIDAVMVYYLQKFSNQSAAQSLQKFVKDRHPGISSSLSACHASVSLFKRKPWLTACDQIKKIFCWPCLLFGYEHLWHCSIAKIDFMSIALAVSKHEITAVHKQCLEDLEAKKQSEMKASERRELYRVLRKSTDGGTRIMTPGDEDSHAESMLIGSLLGNKLQKNMSDELIKKFLSYGRPRPPMRLFLSQFKIKELPYDTVPWLTASDTMNLLFCWPCLLFVSLKNWSYGSTGNYSEFEESMKAHENTITHMLSMLKLKAMEFRMKRIRERELELTKTGDSSEKMCDNVRKILKPAIEAVCCLKKKSSNSEISIDDYIRLMEFLGCCNHESSDDTQKQRNNRLAVSKHLDGILNVIGFFVASEIVKDVSQANFVSFILEDTSPSLTHSLVAVIIRYVDNNGAVHERFVKFIALNYKRKPKNILPHIRALASQFDCETKLVGITYDGGVVCPKNVAEFNKELKSLFPTADFFPYREHDLRKTLIQALSHITQLRLFFHQLCDLSDFFEETPNAISTFLGIVYLKNAGEDIYNKVWDFSSCFAITLWDYREDVLAVFEKITNNPHEWPSETVIRAFGFTSFLQDSTNLSLIFVTKIILSAIEELPPVLAGPFKLKTWEKAVDAAVSKLSTLKDSYCLVTQNFPKETKSICSEQTFHLMVDTAEQFILNRYESLDTHAHFTLLDDPEESTDGNATEWLEYHSSIIDPERLDAQLKFHSANSFFTRRSVTEKLKIIYDYDMVGTLPELVKFLHLVLTIPLTVDTGSSAVHKLRTYIKENSKLTTSDALFWMERELLERLETEEGFVDRVLEHIE</sequence>
<dbReference type="Proteomes" id="UP001307889">
    <property type="component" value="Chromosome 4"/>
</dbReference>